<comment type="caution">
    <text evidence="1">The sequence shown here is derived from an EMBL/GenBank/DDBJ whole genome shotgun (WGS) entry which is preliminary data.</text>
</comment>
<organism evidence="1 2">
    <name type="scientific">Datura stramonium</name>
    <name type="common">Jimsonweed</name>
    <name type="synonym">Common thornapple</name>
    <dbReference type="NCBI Taxonomy" id="4076"/>
    <lineage>
        <taxon>Eukaryota</taxon>
        <taxon>Viridiplantae</taxon>
        <taxon>Streptophyta</taxon>
        <taxon>Embryophyta</taxon>
        <taxon>Tracheophyta</taxon>
        <taxon>Spermatophyta</taxon>
        <taxon>Magnoliopsida</taxon>
        <taxon>eudicotyledons</taxon>
        <taxon>Gunneridae</taxon>
        <taxon>Pentapetalae</taxon>
        <taxon>asterids</taxon>
        <taxon>lamiids</taxon>
        <taxon>Solanales</taxon>
        <taxon>Solanaceae</taxon>
        <taxon>Solanoideae</taxon>
        <taxon>Datureae</taxon>
        <taxon>Datura</taxon>
    </lineage>
</organism>
<keyword evidence="2" id="KW-1185">Reference proteome</keyword>
<sequence length="214" mass="23799">MACATCRKGPHIECHGESSMRRYGKPQCTSSAMASHVDKGKKVAISSKGFKRLRKRVATSSSVPRAPLLGGSWNKRLRNMGLNGSMHKRRPNITLRARLIKFLREHGIEEEEADLRLPLVGDLARKLIDVTKVKEPSIVSRLALTQAEQSVMLICNKVGLAIFEPLDDDEPKVLVNTVNDEEEEKEDAIMGAMMVDDTKDADDQDFNPDDDDDA</sequence>
<gene>
    <name evidence="1" type="ORF">HAX54_039911</name>
</gene>
<evidence type="ECO:0000313" key="2">
    <source>
        <dbReference type="Proteomes" id="UP000823775"/>
    </source>
</evidence>
<protein>
    <submittedName>
        <fullName evidence="1">Uncharacterized protein</fullName>
    </submittedName>
</protein>
<dbReference type="EMBL" id="JACEIK010005574">
    <property type="protein sequence ID" value="MCE0481828.1"/>
    <property type="molecule type" value="Genomic_DNA"/>
</dbReference>
<proteinExistence type="predicted"/>
<name>A0ABS8VRF4_DATST</name>
<reference evidence="1 2" key="1">
    <citation type="journal article" date="2021" name="BMC Genomics">
        <title>Datura genome reveals duplications of psychoactive alkaloid biosynthetic genes and high mutation rate following tissue culture.</title>
        <authorList>
            <person name="Rajewski A."/>
            <person name="Carter-House D."/>
            <person name="Stajich J."/>
            <person name="Litt A."/>
        </authorList>
    </citation>
    <scope>NUCLEOTIDE SEQUENCE [LARGE SCALE GENOMIC DNA]</scope>
    <source>
        <strain evidence="1">AR-01</strain>
    </source>
</reference>
<accession>A0ABS8VRF4</accession>
<evidence type="ECO:0000313" key="1">
    <source>
        <dbReference type="EMBL" id="MCE0481828.1"/>
    </source>
</evidence>
<dbReference type="Proteomes" id="UP000823775">
    <property type="component" value="Unassembled WGS sequence"/>
</dbReference>